<dbReference type="Pfam" id="PF00023">
    <property type="entry name" value="Ank"/>
    <property type="match status" value="1"/>
</dbReference>
<dbReference type="RefSeq" id="WP_107826492.1">
    <property type="nucleotide sequence ID" value="NZ_CP160205.1"/>
</dbReference>
<evidence type="ECO:0000313" key="5">
    <source>
        <dbReference type="EMBL" id="PTR01069.1"/>
    </source>
</evidence>
<protein>
    <submittedName>
        <fullName evidence="5">Ankyrin repeat protein</fullName>
    </submittedName>
</protein>
<dbReference type="SUPFAM" id="SSF48403">
    <property type="entry name" value="Ankyrin repeat"/>
    <property type="match status" value="1"/>
</dbReference>
<comment type="caution">
    <text evidence="5">The sequence shown here is derived from an EMBL/GenBank/DDBJ whole genome shotgun (WGS) entry which is preliminary data.</text>
</comment>
<evidence type="ECO:0000256" key="1">
    <source>
        <dbReference type="ARBA" id="ARBA00022737"/>
    </source>
</evidence>
<keyword evidence="6" id="KW-1185">Reference proteome</keyword>
<proteinExistence type="predicted"/>
<organism evidence="5 6">
    <name type="scientific">Mucilaginibacter yixingensis</name>
    <dbReference type="NCBI Taxonomy" id="1295612"/>
    <lineage>
        <taxon>Bacteria</taxon>
        <taxon>Pseudomonadati</taxon>
        <taxon>Bacteroidota</taxon>
        <taxon>Sphingobacteriia</taxon>
        <taxon>Sphingobacteriales</taxon>
        <taxon>Sphingobacteriaceae</taxon>
        <taxon>Mucilaginibacter</taxon>
    </lineage>
</organism>
<dbReference type="EMBL" id="QAOQ01000001">
    <property type="protein sequence ID" value="PTR01069.1"/>
    <property type="molecule type" value="Genomic_DNA"/>
</dbReference>
<keyword evidence="1" id="KW-0677">Repeat</keyword>
<dbReference type="Pfam" id="PF12796">
    <property type="entry name" value="Ank_2"/>
    <property type="match status" value="1"/>
</dbReference>
<accession>A0A2T5JF71</accession>
<feature type="repeat" description="ANK" evidence="3">
    <location>
        <begin position="118"/>
        <end position="150"/>
    </location>
</feature>
<dbReference type="InterPro" id="IPR002110">
    <property type="entry name" value="Ankyrin_rpt"/>
</dbReference>
<dbReference type="InterPro" id="IPR036770">
    <property type="entry name" value="Ankyrin_rpt-contain_sf"/>
</dbReference>
<keyword evidence="4" id="KW-0732">Signal</keyword>
<dbReference type="AlphaFoldDB" id="A0A2T5JF71"/>
<dbReference type="PROSITE" id="PS50297">
    <property type="entry name" value="ANK_REP_REGION"/>
    <property type="match status" value="1"/>
</dbReference>
<evidence type="ECO:0000256" key="2">
    <source>
        <dbReference type="ARBA" id="ARBA00023043"/>
    </source>
</evidence>
<feature type="chain" id="PRO_5015567993" evidence="4">
    <location>
        <begin position="21"/>
        <end position="183"/>
    </location>
</feature>
<evidence type="ECO:0000256" key="3">
    <source>
        <dbReference type="PROSITE-ProRule" id="PRU00023"/>
    </source>
</evidence>
<feature type="signal peptide" evidence="4">
    <location>
        <begin position="1"/>
        <end position="20"/>
    </location>
</feature>
<dbReference type="Gene3D" id="1.25.40.20">
    <property type="entry name" value="Ankyrin repeat-containing domain"/>
    <property type="match status" value="2"/>
</dbReference>
<dbReference type="Proteomes" id="UP000244168">
    <property type="component" value="Unassembled WGS sequence"/>
</dbReference>
<evidence type="ECO:0000313" key="6">
    <source>
        <dbReference type="Proteomes" id="UP000244168"/>
    </source>
</evidence>
<reference evidence="5 6" key="1">
    <citation type="submission" date="2018-04" db="EMBL/GenBank/DDBJ databases">
        <title>Genomic Encyclopedia of Archaeal and Bacterial Type Strains, Phase II (KMG-II): from individual species to whole genera.</title>
        <authorList>
            <person name="Goeker M."/>
        </authorList>
    </citation>
    <scope>NUCLEOTIDE SEQUENCE [LARGE SCALE GENOMIC DNA]</scope>
    <source>
        <strain evidence="5 6">DSM 26809</strain>
    </source>
</reference>
<gene>
    <name evidence="5" type="ORF">C8P68_101300</name>
</gene>
<dbReference type="PANTHER" id="PTHR24198">
    <property type="entry name" value="ANKYRIN REPEAT AND PROTEIN KINASE DOMAIN-CONTAINING PROTEIN"/>
    <property type="match status" value="1"/>
</dbReference>
<dbReference type="PROSITE" id="PS50088">
    <property type="entry name" value="ANK_REPEAT"/>
    <property type="match status" value="1"/>
</dbReference>
<sequence>MKKSLLLISPILLLSHKLFAQNIFTAVQDNDIPAVKYLLTKGVDPASKDNNGASPLIFAVSHGNDRAVKLILQSNQININAQDGDGNTALITACAGKHDDQVAMLLNHYPELNKINKQGYTALTTAVNANDAEAVKMLLAYGADKKHQDANHKLAIDYARELHEDEIVALLGGGAPANVTAGR</sequence>
<name>A0A2T5JF71_9SPHI</name>
<evidence type="ECO:0000256" key="4">
    <source>
        <dbReference type="SAM" id="SignalP"/>
    </source>
</evidence>
<dbReference type="PANTHER" id="PTHR24198:SF165">
    <property type="entry name" value="ANKYRIN REPEAT-CONTAINING PROTEIN-RELATED"/>
    <property type="match status" value="1"/>
</dbReference>
<dbReference type="SMART" id="SM00248">
    <property type="entry name" value="ANK"/>
    <property type="match status" value="4"/>
</dbReference>
<keyword evidence="2 3" id="KW-0040">ANK repeat</keyword>